<dbReference type="PANTHER" id="PTHR48106:SF18">
    <property type="entry name" value="QUINONE OXIDOREDUCTASE PIG3"/>
    <property type="match status" value="1"/>
</dbReference>
<feature type="domain" description="Alcohol dehydrogenase-like C-terminal" evidence="3">
    <location>
        <begin position="3"/>
        <end position="120"/>
    </location>
</feature>
<dbReference type="InterPro" id="IPR036291">
    <property type="entry name" value="NAD(P)-bd_dom_sf"/>
</dbReference>
<dbReference type="SUPFAM" id="SSF51735">
    <property type="entry name" value="NAD(P)-binding Rossmann-fold domains"/>
    <property type="match status" value="1"/>
</dbReference>
<evidence type="ECO:0000313" key="5">
    <source>
        <dbReference type="Proteomes" id="UP000643525"/>
    </source>
</evidence>
<dbReference type="Gene3D" id="3.40.50.720">
    <property type="entry name" value="NAD(P)-binding Rossmann-like Domain"/>
    <property type="match status" value="1"/>
</dbReference>
<accession>A0ABR9JHZ3</accession>
<keyword evidence="5" id="KW-1185">Reference proteome</keyword>
<evidence type="ECO:0000313" key="4">
    <source>
        <dbReference type="EMBL" id="MBE1525541.1"/>
    </source>
</evidence>
<organism evidence="4 5">
    <name type="scientific">Nesterenkonia lutea</name>
    <dbReference type="NCBI Taxonomy" id="272919"/>
    <lineage>
        <taxon>Bacteria</taxon>
        <taxon>Bacillati</taxon>
        <taxon>Actinomycetota</taxon>
        <taxon>Actinomycetes</taxon>
        <taxon>Micrococcales</taxon>
        <taxon>Micrococcaceae</taxon>
        <taxon>Nesterenkonia</taxon>
    </lineage>
</organism>
<evidence type="ECO:0000256" key="2">
    <source>
        <dbReference type="ARBA" id="ARBA00023002"/>
    </source>
</evidence>
<comment type="caution">
    <text evidence="4">The sequence shown here is derived from an EMBL/GenBank/DDBJ whole genome shotgun (WGS) entry which is preliminary data.</text>
</comment>
<dbReference type="RefSeq" id="WP_264081013.1">
    <property type="nucleotide sequence ID" value="NZ_BAAALJ010000045.1"/>
</dbReference>
<name>A0ABR9JHZ3_9MICC</name>
<dbReference type="Proteomes" id="UP000643525">
    <property type="component" value="Unassembled WGS sequence"/>
</dbReference>
<protein>
    <submittedName>
        <fullName evidence="4">NADPH:quinone reductase-like Zn-dependent oxidoreductase</fullName>
    </submittedName>
</protein>
<evidence type="ECO:0000259" key="3">
    <source>
        <dbReference type="Pfam" id="PF00107"/>
    </source>
</evidence>
<dbReference type="Pfam" id="PF00107">
    <property type="entry name" value="ADH_zinc_N"/>
    <property type="match status" value="1"/>
</dbReference>
<keyword evidence="2" id="KW-0560">Oxidoreductase</keyword>
<dbReference type="PANTHER" id="PTHR48106">
    <property type="entry name" value="QUINONE OXIDOREDUCTASE PIG3-RELATED"/>
    <property type="match status" value="1"/>
</dbReference>
<gene>
    <name evidence="4" type="ORF">H4W27_002715</name>
</gene>
<dbReference type="InterPro" id="IPR013149">
    <property type="entry name" value="ADH-like_C"/>
</dbReference>
<sequence>MANVELAAMRGATVVAVASAAKHEEVRARGAHHVIEREADLVGELRRTVGEKQLHVILDVVGGPSFPAMLSNLEPGGHYVAAGAIAGPLVKLDLRELIYADLRMTGQATARPEALQNLVRYAEAGVLRPRIAAIYPLGELIEAQRAFVNKAYVGKIVIDVDRAESPICS</sequence>
<reference evidence="4 5" key="1">
    <citation type="submission" date="2020-10" db="EMBL/GenBank/DDBJ databases">
        <title>Sequencing the genomes of 1000 actinobacteria strains.</title>
        <authorList>
            <person name="Klenk H.-P."/>
        </authorList>
    </citation>
    <scope>NUCLEOTIDE SEQUENCE [LARGE SCALE GENOMIC DNA]</scope>
    <source>
        <strain evidence="4 5">DSM 15666</strain>
    </source>
</reference>
<keyword evidence="1" id="KW-0521">NADP</keyword>
<dbReference type="Gene3D" id="3.90.180.10">
    <property type="entry name" value="Medium-chain alcohol dehydrogenases, catalytic domain"/>
    <property type="match status" value="1"/>
</dbReference>
<evidence type="ECO:0000256" key="1">
    <source>
        <dbReference type="ARBA" id="ARBA00022857"/>
    </source>
</evidence>
<proteinExistence type="predicted"/>
<dbReference type="EMBL" id="JADBED010000002">
    <property type="protein sequence ID" value="MBE1525541.1"/>
    <property type="molecule type" value="Genomic_DNA"/>
</dbReference>